<proteinExistence type="predicted"/>
<dbReference type="InterPro" id="IPR047715">
    <property type="entry name" value="EboA_dom"/>
</dbReference>
<keyword evidence="2" id="KW-1185">Reference proteome</keyword>
<comment type="caution">
    <text evidence="1">The sequence shown here is derived from an EMBL/GenBank/DDBJ whole genome shotgun (WGS) entry which is preliminary data.</text>
</comment>
<protein>
    <submittedName>
        <fullName evidence="1">Uncharacterized protein</fullName>
    </submittedName>
</protein>
<accession>A0A2T5G1R1</accession>
<sequence length="257" mass="27812">MSVTTPKLLLGRWIARQAAPDAAQWLEDHAAAIGEDRPDATIDHDLAMILARMPRRFGRDDLFLDAVDLAEADAACPGWSPAGLSLDGAARIYVLLALPAEGFAARFRRLRQGADLGELVALFRGLPLYPDPHGLEAEAAEGLRTNMRAIFEAIAHNSPYPAPIFDQHRWNHMVLKALFVGSALAPIQGLEARANKELAVILRDYVRERRAAGRPLPPDLWRCLEPHAAAAGALDELAAARLAAIPAPAPSIEEPTA</sequence>
<dbReference type="NCBIfam" id="NF035938">
    <property type="entry name" value="EboA_domain"/>
    <property type="match status" value="1"/>
</dbReference>
<evidence type="ECO:0000313" key="2">
    <source>
        <dbReference type="Proteomes" id="UP000244162"/>
    </source>
</evidence>
<name>A0A2T5G1R1_9SPHN</name>
<dbReference type="Proteomes" id="UP000244162">
    <property type="component" value="Unassembled WGS sequence"/>
</dbReference>
<gene>
    <name evidence="1" type="ORF">CLG96_02555</name>
</gene>
<dbReference type="RefSeq" id="WP_107966275.1">
    <property type="nucleotide sequence ID" value="NZ_NWBU01000004.1"/>
</dbReference>
<dbReference type="EMBL" id="NWBU01000004">
    <property type="protein sequence ID" value="PTQ13040.1"/>
    <property type="molecule type" value="Genomic_DNA"/>
</dbReference>
<dbReference type="AlphaFoldDB" id="A0A2T5G1R1"/>
<evidence type="ECO:0000313" key="1">
    <source>
        <dbReference type="EMBL" id="PTQ13040.1"/>
    </source>
</evidence>
<reference evidence="1 2" key="1">
    <citation type="submission" date="2017-09" db="EMBL/GenBank/DDBJ databases">
        <title>Sphingomonas panjinensis sp.nov., isolated from oil-contaminated soil.</title>
        <authorList>
            <person name="Wang L."/>
            <person name="Chen L."/>
        </authorList>
    </citation>
    <scope>NUCLEOTIDE SEQUENCE [LARGE SCALE GENOMIC DNA]</scope>
    <source>
        <strain evidence="1 2">FW-11</strain>
    </source>
</reference>
<organism evidence="1 2">
    <name type="scientific">Sphingomonas oleivorans</name>
    <dbReference type="NCBI Taxonomy" id="1735121"/>
    <lineage>
        <taxon>Bacteria</taxon>
        <taxon>Pseudomonadati</taxon>
        <taxon>Pseudomonadota</taxon>
        <taxon>Alphaproteobacteria</taxon>
        <taxon>Sphingomonadales</taxon>
        <taxon>Sphingomonadaceae</taxon>
        <taxon>Sphingomonas</taxon>
    </lineage>
</organism>
<dbReference type="OrthoDB" id="325673at2"/>